<comment type="similarity">
    <text evidence="4">Belongs to the HepT RNase toxin family.</text>
</comment>
<evidence type="ECO:0000256" key="1">
    <source>
        <dbReference type="ARBA" id="ARBA00022649"/>
    </source>
</evidence>
<accession>A0ABS1J9R8</accession>
<reference evidence="5 6" key="1">
    <citation type="submission" date="2021-01" db="EMBL/GenBank/DDBJ databases">
        <title>Tumebacillus sp. strain ITR2 16S ribosomal RNA gene Genome sequencing and assembly.</title>
        <authorList>
            <person name="Kang M."/>
        </authorList>
    </citation>
    <scope>NUCLEOTIDE SEQUENCE [LARGE SCALE GENOMIC DNA]</scope>
    <source>
        <strain evidence="5 6">ITR2</strain>
    </source>
</reference>
<comment type="caution">
    <text evidence="5">The sequence shown here is derived from an EMBL/GenBank/DDBJ whole genome shotgun (WGS) entry which is preliminary data.</text>
</comment>
<keyword evidence="2" id="KW-0540">Nuclease</keyword>
<dbReference type="InterPro" id="IPR052379">
    <property type="entry name" value="Type_VII_TA_RNase"/>
</dbReference>
<proteinExistence type="inferred from homology"/>
<keyword evidence="6" id="KW-1185">Reference proteome</keyword>
<evidence type="ECO:0000313" key="5">
    <source>
        <dbReference type="EMBL" id="MBL0386383.1"/>
    </source>
</evidence>
<dbReference type="EMBL" id="JAEQNB010000002">
    <property type="protein sequence ID" value="MBL0386383.1"/>
    <property type="molecule type" value="Genomic_DNA"/>
</dbReference>
<dbReference type="Pfam" id="PF01934">
    <property type="entry name" value="HepT-like"/>
    <property type="match status" value="1"/>
</dbReference>
<evidence type="ECO:0000256" key="4">
    <source>
        <dbReference type="ARBA" id="ARBA00024207"/>
    </source>
</evidence>
<protein>
    <submittedName>
        <fullName evidence="5">DUF86 domain-containing protein</fullName>
    </submittedName>
</protein>
<name>A0ABS1J9R8_9BACL</name>
<keyword evidence="3" id="KW-0378">Hydrolase</keyword>
<dbReference type="Gene3D" id="1.20.120.580">
    <property type="entry name" value="bsu32300-like"/>
    <property type="match status" value="1"/>
</dbReference>
<dbReference type="InterPro" id="IPR037038">
    <property type="entry name" value="HepT-like_sf"/>
</dbReference>
<dbReference type="PANTHER" id="PTHR33397">
    <property type="entry name" value="UPF0331 PROTEIN YUTE"/>
    <property type="match status" value="1"/>
</dbReference>
<evidence type="ECO:0000256" key="2">
    <source>
        <dbReference type="ARBA" id="ARBA00022722"/>
    </source>
</evidence>
<gene>
    <name evidence="5" type="ORF">JJB07_06965</name>
</gene>
<dbReference type="Proteomes" id="UP000602284">
    <property type="component" value="Unassembled WGS sequence"/>
</dbReference>
<dbReference type="InterPro" id="IPR008201">
    <property type="entry name" value="HepT-like"/>
</dbReference>
<organism evidence="5 6">
    <name type="scientific">Tumebacillus amylolyticus</name>
    <dbReference type="NCBI Taxonomy" id="2801339"/>
    <lineage>
        <taxon>Bacteria</taxon>
        <taxon>Bacillati</taxon>
        <taxon>Bacillota</taxon>
        <taxon>Bacilli</taxon>
        <taxon>Bacillales</taxon>
        <taxon>Alicyclobacillaceae</taxon>
        <taxon>Tumebacillus</taxon>
    </lineage>
</organism>
<dbReference type="RefSeq" id="WP_201632822.1">
    <property type="nucleotide sequence ID" value="NZ_JAEQNB010000002.1"/>
</dbReference>
<evidence type="ECO:0000313" key="6">
    <source>
        <dbReference type="Proteomes" id="UP000602284"/>
    </source>
</evidence>
<evidence type="ECO:0000256" key="3">
    <source>
        <dbReference type="ARBA" id="ARBA00022801"/>
    </source>
</evidence>
<sequence length="144" mass="16641">MFITDTHRSQIRGSLTLMEKQFNVLQRLADHTEEQFLTDTILQAAGERALHLALECLVDIGNVIIDALIMRDPASYEDIFEILTEENVFTRDFYDHFIDAVRFRKLLAHEYQKLEAPAVWNTVKKHAGDFPTIRDSISTYVKLG</sequence>
<keyword evidence="1" id="KW-1277">Toxin-antitoxin system</keyword>
<dbReference type="NCBIfam" id="NF047751">
    <property type="entry name" value="HepT_toxin"/>
    <property type="match status" value="1"/>
</dbReference>
<dbReference type="PANTHER" id="PTHR33397:SF5">
    <property type="entry name" value="RNASE YUTE-RELATED"/>
    <property type="match status" value="1"/>
</dbReference>